<evidence type="ECO:0000313" key="2">
    <source>
        <dbReference type="EMBL" id="TYK08508.1"/>
    </source>
</evidence>
<gene>
    <name evidence="2" type="ORF">E5676_scaffold323G00360</name>
</gene>
<protein>
    <submittedName>
        <fullName evidence="2">Type VI secretion protein</fullName>
    </submittedName>
</protein>
<feature type="region of interest" description="Disordered" evidence="1">
    <location>
        <begin position="80"/>
        <end position="108"/>
    </location>
</feature>
<dbReference type="AlphaFoldDB" id="A0A5D3CBE0"/>
<reference evidence="2 3" key="1">
    <citation type="submission" date="2019-08" db="EMBL/GenBank/DDBJ databases">
        <title>Draft genome sequences of two oriental melons (Cucumis melo L. var makuwa).</title>
        <authorList>
            <person name="Kwon S.-Y."/>
        </authorList>
    </citation>
    <scope>NUCLEOTIDE SEQUENCE [LARGE SCALE GENOMIC DNA]</scope>
    <source>
        <strain evidence="3">cv. Chang Bougi</strain>
        <tissue evidence="2">Leaf</tissue>
    </source>
</reference>
<comment type="caution">
    <text evidence="2">The sequence shown here is derived from an EMBL/GenBank/DDBJ whole genome shotgun (WGS) entry which is preliminary data.</text>
</comment>
<evidence type="ECO:0000256" key="1">
    <source>
        <dbReference type="SAM" id="MobiDB-lite"/>
    </source>
</evidence>
<accession>A0A5D3CBE0</accession>
<organism evidence="2 3">
    <name type="scientific">Cucumis melo var. makuwa</name>
    <name type="common">Oriental melon</name>
    <dbReference type="NCBI Taxonomy" id="1194695"/>
    <lineage>
        <taxon>Eukaryota</taxon>
        <taxon>Viridiplantae</taxon>
        <taxon>Streptophyta</taxon>
        <taxon>Embryophyta</taxon>
        <taxon>Tracheophyta</taxon>
        <taxon>Spermatophyta</taxon>
        <taxon>Magnoliopsida</taxon>
        <taxon>eudicotyledons</taxon>
        <taxon>Gunneridae</taxon>
        <taxon>Pentapetalae</taxon>
        <taxon>rosids</taxon>
        <taxon>fabids</taxon>
        <taxon>Cucurbitales</taxon>
        <taxon>Cucurbitaceae</taxon>
        <taxon>Benincaseae</taxon>
        <taxon>Cucumis</taxon>
    </lineage>
</organism>
<dbReference type="Proteomes" id="UP000321947">
    <property type="component" value="Unassembled WGS sequence"/>
</dbReference>
<evidence type="ECO:0000313" key="3">
    <source>
        <dbReference type="Proteomes" id="UP000321947"/>
    </source>
</evidence>
<sequence length="108" mass="11905">MIPGDYPIVRVQYGYTPVEKGAEGFVERGGLEAIFKPTGSLFVGEVERPTQKANKRKLREGKPSLNGQRLEIGILSREKVELSTSPPRGSLAYSNLPLRDSRLSSSFP</sequence>
<proteinExistence type="predicted"/>
<name>A0A5D3CBE0_CUCMM</name>
<dbReference type="EMBL" id="SSTD01012658">
    <property type="protein sequence ID" value="TYK08508.1"/>
    <property type="molecule type" value="Genomic_DNA"/>
</dbReference>